<evidence type="ECO:0000313" key="1">
    <source>
        <dbReference type="EMBL" id="VDC84612.1"/>
    </source>
</evidence>
<gene>
    <name evidence="1" type="ORF">BRAA02T04774Z</name>
</gene>
<reference evidence="1" key="1">
    <citation type="submission" date="2018-11" db="EMBL/GenBank/DDBJ databases">
        <authorList>
            <consortium name="Genoscope - CEA"/>
            <person name="William W."/>
        </authorList>
    </citation>
    <scope>NUCLEOTIDE SEQUENCE</scope>
</reference>
<accession>A0A3P5ZWK4</accession>
<dbReference type="AlphaFoldDB" id="A0A3P5ZWK4"/>
<proteinExistence type="predicted"/>
<name>A0A3P5ZWK4_BRACM</name>
<dbReference type="EMBL" id="LR031573">
    <property type="protein sequence ID" value="VDC84612.1"/>
    <property type="molecule type" value="Genomic_DNA"/>
</dbReference>
<sequence>MGAATIAMMSHQNEPKLKKHSSFRNLLRCLFCLKS</sequence>
<protein>
    <submittedName>
        <fullName evidence="1">Uncharacterized protein</fullName>
    </submittedName>
</protein>
<organism evidence="1">
    <name type="scientific">Brassica campestris</name>
    <name type="common">Field mustard</name>
    <dbReference type="NCBI Taxonomy" id="3711"/>
    <lineage>
        <taxon>Eukaryota</taxon>
        <taxon>Viridiplantae</taxon>
        <taxon>Streptophyta</taxon>
        <taxon>Embryophyta</taxon>
        <taxon>Tracheophyta</taxon>
        <taxon>Spermatophyta</taxon>
        <taxon>Magnoliopsida</taxon>
        <taxon>eudicotyledons</taxon>
        <taxon>Gunneridae</taxon>
        <taxon>Pentapetalae</taxon>
        <taxon>rosids</taxon>
        <taxon>malvids</taxon>
        <taxon>Brassicales</taxon>
        <taxon>Brassicaceae</taxon>
        <taxon>Brassiceae</taxon>
        <taxon>Brassica</taxon>
    </lineage>
</organism>